<feature type="compositionally biased region" description="Polar residues" evidence="7">
    <location>
        <begin position="1015"/>
        <end position="1028"/>
    </location>
</feature>
<feature type="region of interest" description="Disordered" evidence="7">
    <location>
        <begin position="1009"/>
        <end position="1033"/>
    </location>
</feature>
<evidence type="ECO:0000256" key="5">
    <source>
        <dbReference type="ARBA" id="ARBA00022949"/>
    </source>
</evidence>
<evidence type="ECO:0000256" key="3">
    <source>
        <dbReference type="ARBA" id="ARBA00022737"/>
    </source>
</evidence>
<dbReference type="Pfam" id="PF00514">
    <property type="entry name" value="Arm"/>
    <property type="match status" value="1"/>
</dbReference>
<accession>A0A8T0DQV7</accession>
<keyword evidence="4" id="KW-0130">Cell adhesion</keyword>
<comment type="caution">
    <text evidence="8">The sequence shown here is derived from an EMBL/GenBank/DDBJ whole genome shotgun (WGS) entry which is preliminary data.</text>
</comment>
<dbReference type="InterPro" id="IPR016024">
    <property type="entry name" value="ARM-type_fold"/>
</dbReference>
<dbReference type="PROSITE" id="PS50176">
    <property type="entry name" value="ARM_REPEAT"/>
    <property type="match status" value="2"/>
</dbReference>
<feature type="region of interest" description="Disordered" evidence="7">
    <location>
        <begin position="1054"/>
        <end position="1076"/>
    </location>
</feature>
<dbReference type="GO" id="GO:0005634">
    <property type="term" value="C:nucleus"/>
    <property type="evidence" value="ECO:0007669"/>
    <property type="project" value="TreeGrafter"/>
</dbReference>
<comment type="similarity">
    <text evidence="2">Belongs to the beta-catenin family.</text>
</comment>
<feature type="compositionally biased region" description="Polar residues" evidence="7">
    <location>
        <begin position="86"/>
        <end position="100"/>
    </location>
</feature>
<dbReference type="Gene3D" id="1.25.10.10">
    <property type="entry name" value="Leucine-rich Repeat Variant"/>
    <property type="match status" value="1"/>
</dbReference>
<dbReference type="PANTHER" id="PTHR10372">
    <property type="entry name" value="PLAKOPHILLIN-RELATED"/>
    <property type="match status" value="1"/>
</dbReference>
<evidence type="ECO:0000313" key="8">
    <source>
        <dbReference type="EMBL" id="KAF8570010.1"/>
    </source>
</evidence>
<dbReference type="GO" id="GO:0005737">
    <property type="term" value="C:cytoplasm"/>
    <property type="evidence" value="ECO:0007669"/>
    <property type="project" value="TreeGrafter"/>
</dbReference>
<proteinExistence type="inferred from homology"/>
<organism evidence="8 9">
    <name type="scientific">Paragonimus westermani</name>
    <dbReference type="NCBI Taxonomy" id="34504"/>
    <lineage>
        <taxon>Eukaryota</taxon>
        <taxon>Metazoa</taxon>
        <taxon>Spiralia</taxon>
        <taxon>Lophotrochozoa</taxon>
        <taxon>Platyhelminthes</taxon>
        <taxon>Trematoda</taxon>
        <taxon>Digenea</taxon>
        <taxon>Plagiorchiida</taxon>
        <taxon>Troglotremata</taxon>
        <taxon>Troglotrematidae</taxon>
        <taxon>Paragonimus</taxon>
    </lineage>
</organism>
<dbReference type="SMART" id="SM00185">
    <property type="entry name" value="ARM"/>
    <property type="match status" value="5"/>
</dbReference>
<dbReference type="AlphaFoldDB" id="A0A8T0DQV7"/>
<dbReference type="InterPro" id="IPR000225">
    <property type="entry name" value="Armadillo"/>
</dbReference>
<dbReference type="GO" id="GO:0098609">
    <property type="term" value="P:cell-cell adhesion"/>
    <property type="evidence" value="ECO:0007669"/>
    <property type="project" value="InterPro"/>
</dbReference>
<protein>
    <submittedName>
        <fullName evidence="8">Uncharacterized protein</fullName>
    </submittedName>
</protein>
<evidence type="ECO:0000256" key="6">
    <source>
        <dbReference type="PROSITE-ProRule" id="PRU00259"/>
    </source>
</evidence>
<evidence type="ECO:0000256" key="7">
    <source>
        <dbReference type="SAM" id="MobiDB-lite"/>
    </source>
</evidence>
<dbReference type="GO" id="GO:0005886">
    <property type="term" value="C:plasma membrane"/>
    <property type="evidence" value="ECO:0007669"/>
    <property type="project" value="TreeGrafter"/>
</dbReference>
<comment type="subcellular location">
    <subcellularLocation>
        <location evidence="1">Cell junction</location>
    </subcellularLocation>
</comment>
<feature type="repeat" description="ARM" evidence="6">
    <location>
        <begin position="772"/>
        <end position="800"/>
    </location>
</feature>
<dbReference type="InterPro" id="IPR011989">
    <property type="entry name" value="ARM-like"/>
</dbReference>
<evidence type="ECO:0000256" key="1">
    <source>
        <dbReference type="ARBA" id="ARBA00004282"/>
    </source>
</evidence>
<evidence type="ECO:0000313" key="9">
    <source>
        <dbReference type="Proteomes" id="UP000699462"/>
    </source>
</evidence>
<gene>
    <name evidence="8" type="ORF">P879_00035</name>
</gene>
<feature type="compositionally biased region" description="Polar residues" evidence="7">
    <location>
        <begin position="1057"/>
        <end position="1067"/>
    </location>
</feature>
<dbReference type="SUPFAM" id="SSF48371">
    <property type="entry name" value="ARM repeat"/>
    <property type="match status" value="1"/>
</dbReference>
<feature type="region of interest" description="Disordered" evidence="7">
    <location>
        <begin position="68"/>
        <end position="100"/>
    </location>
</feature>
<dbReference type="GO" id="GO:0005912">
    <property type="term" value="C:adherens junction"/>
    <property type="evidence" value="ECO:0007669"/>
    <property type="project" value="TreeGrafter"/>
</dbReference>
<name>A0A8T0DQV7_9TREM</name>
<evidence type="ECO:0000256" key="2">
    <source>
        <dbReference type="ARBA" id="ARBA00005462"/>
    </source>
</evidence>
<sequence length="1156" mass="127601">MKATLYTTMFQPYIPLHRGFFCDDGHFNGAWNWRGSQQPDIVGLNLASELQRELVFPMEGKASTVKNITYPSQPASPPPKSHPVETLTSPRKNLPSGNLNREWTESSKQMKSFASTGIVPVIDCSSSQVRVGWLDQADQSMEHEMSTAVSVSESPRPVHARQSSLPVAMSSFENCKKPLHRRNLVDLGSGLGKASFKTTSTATTISSGSEAYNLVIDIHLHGVKEQDTAARMTQSLIAYNNLLPSVEKPTIKNQGSLDHLSKGFIGDTFESGAYCELFRPIEEDLGGPTSACNSATSLVGSFYDMSKTEFPTNKPLLSEPVSSQPEALYKPGSSIAATVYHLKTPASLSVRDSYVSTTHERFNKTPKYSKSTRSSSVCLSRNRPHSNLNSFDCAQFSPNMDIPQLMRLLLSPEPEIVVNATAYLQHLVYRNPSLKERTRQCGGIAALVQLLYSEHVQICQNSVGVLRNLTCGDNYEIKEELERVGGIRALAWLIENRQGYIRPNQSSSDSITLTDDLNIGDANVNGFTSTLDSAAAVLCNLAAVNHLKRSVLLEAILPSLVHTVIRPAACRSIRQEGLARTFQEPPFITVLFRNVAAVLRNVSSSETAEVRELMRQCPSLIWSLVTILQSAVKSQCSDTKSVEHCICCLRNLCYSLHTAIQPSKDDQQSESLCAASNKSVPAARRFRLKTYSLKSNGSVNGTEAYTGGSKQFPSDSVPGLLCRTETLQMLVDLLQCSSNPCTLEAAAGTIQNLSAGDWQVNGSVRQTLRILQCLPVMVELLNAPARRVATASANALRNMAIEDRCCQLLGRHGLVQILSALKNCVTALSSQYQQQQQLSRQDSFSSEWQTPTSARSGSLLRLSLSHSGQAQPAHTVYGARTVAAALLNLCCTLVHNRPDNARRFVTLGGVEIAQDVSSVTAQMMTDQRIVNGDQASIERVNQLVRQLLQALWNFVELRPIYKLAGWTESDFGITKRTSRLSNMVRRRSKTNLKPGSLTPIVDMAKKDGFSKQDASRNNVPEWSQQRPPLSQGLHQFGTLESDEVSTIEDFDNHVQTHDGQSTPNYSKTDFLPEPNRQSDITWSEAQWPSSLKLRPFCVPTSDVTGYSVDGNPRNKEPQIDRHAFATNDLYRNSFQPNMGMKWSRDERNPKSSNSWV</sequence>
<reference evidence="8 9" key="1">
    <citation type="submission" date="2019-07" db="EMBL/GenBank/DDBJ databases">
        <title>Annotation for the trematode Paragonimus westermani.</title>
        <authorList>
            <person name="Choi Y.-J."/>
        </authorList>
    </citation>
    <scope>NUCLEOTIDE SEQUENCE [LARGE SCALE GENOMIC DNA]</scope>
    <source>
        <strain evidence="8">180907_Pwestermani</strain>
    </source>
</reference>
<keyword evidence="5" id="KW-0965">Cell junction</keyword>
<evidence type="ECO:0000256" key="4">
    <source>
        <dbReference type="ARBA" id="ARBA00022889"/>
    </source>
</evidence>
<feature type="repeat" description="ARM" evidence="6">
    <location>
        <begin position="442"/>
        <end position="470"/>
    </location>
</feature>
<dbReference type="OrthoDB" id="3245100at2759"/>
<dbReference type="EMBL" id="JTDF01001447">
    <property type="protein sequence ID" value="KAF8570010.1"/>
    <property type="molecule type" value="Genomic_DNA"/>
</dbReference>
<dbReference type="PANTHER" id="PTHR10372:SF27">
    <property type="entry name" value="ADHERENS JUNCTION PROTEIN P120"/>
    <property type="match status" value="1"/>
</dbReference>
<keyword evidence="3" id="KW-0677">Repeat</keyword>
<keyword evidence="9" id="KW-1185">Reference proteome</keyword>
<dbReference type="Proteomes" id="UP000699462">
    <property type="component" value="Unassembled WGS sequence"/>
</dbReference>
<dbReference type="InterPro" id="IPR028435">
    <property type="entry name" value="Plakophilin/d_Catenin"/>
</dbReference>